<dbReference type="EMBL" id="LCKF01000018">
    <property type="protein sequence ID" value="KKT91108.1"/>
    <property type="molecule type" value="Genomic_DNA"/>
</dbReference>
<dbReference type="InterPro" id="IPR011467">
    <property type="entry name" value="DUF1573"/>
</dbReference>
<gene>
    <name evidence="1" type="ORF">UW92_C0018G0008</name>
</gene>
<evidence type="ECO:0000313" key="1">
    <source>
        <dbReference type="EMBL" id="KKT91108.1"/>
    </source>
</evidence>
<dbReference type="InterPro" id="IPR013783">
    <property type="entry name" value="Ig-like_fold"/>
</dbReference>
<organism evidence="1 2">
    <name type="scientific">Candidatus Jorgensenbacteria bacterium GW2011_GWA2_45_13</name>
    <dbReference type="NCBI Taxonomy" id="1618662"/>
    <lineage>
        <taxon>Bacteria</taxon>
        <taxon>Candidatus Joergenseniibacteriota</taxon>
    </lineage>
</organism>
<evidence type="ECO:0008006" key="3">
    <source>
        <dbReference type="Google" id="ProtNLM"/>
    </source>
</evidence>
<protein>
    <recommendedName>
        <fullName evidence="3">DUF1573 domain-containing protein</fullName>
    </recommendedName>
</protein>
<dbReference type="Gene3D" id="2.60.40.10">
    <property type="entry name" value="Immunoglobulins"/>
    <property type="match status" value="1"/>
</dbReference>
<dbReference type="AlphaFoldDB" id="A0A0G1L5P5"/>
<dbReference type="Proteomes" id="UP000033966">
    <property type="component" value="Unassembled WGS sequence"/>
</dbReference>
<reference evidence="1 2" key="1">
    <citation type="journal article" date="2015" name="Nature">
        <title>rRNA introns, odd ribosomes, and small enigmatic genomes across a large radiation of phyla.</title>
        <authorList>
            <person name="Brown C.T."/>
            <person name="Hug L.A."/>
            <person name="Thomas B.C."/>
            <person name="Sharon I."/>
            <person name="Castelle C.J."/>
            <person name="Singh A."/>
            <person name="Wilkins M.J."/>
            <person name="Williams K.H."/>
            <person name="Banfield J.F."/>
        </authorList>
    </citation>
    <scope>NUCLEOTIDE SEQUENCE [LARGE SCALE GENOMIC DNA]</scope>
</reference>
<proteinExistence type="predicted"/>
<evidence type="ECO:0000313" key="2">
    <source>
        <dbReference type="Proteomes" id="UP000033966"/>
    </source>
</evidence>
<dbReference type="PANTHER" id="PTHR37833:SF1">
    <property type="entry name" value="SIGNAL PEPTIDE PROTEIN"/>
    <property type="match status" value="1"/>
</dbReference>
<name>A0A0G1L5P5_9BACT</name>
<accession>A0A0G1L5P5</accession>
<dbReference type="Pfam" id="PF07610">
    <property type="entry name" value="DUF1573"/>
    <property type="match status" value="1"/>
</dbReference>
<sequence>MKKTLIIGLVVVVGIVGLMLWGQSVQTKAEPQPSGEIRSLSAPETAYNFGAISMRDGTVEHIFIVTNSSEKDIEIKRVFTSCMCTAAYIESANEEKGPFGMEGMGYIPPADETITVVTP</sequence>
<comment type="caution">
    <text evidence="1">The sequence shown here is derived from an EMBL/GenBank/DDBJ whole genome shotgun (WGS) entry which is preliminary data.</text>
</comment>
<dbReference type="PANTHER" id="PTHR37833">
    <property type="entry name" value="LIPOPROTEIN-RELATED"/>
    <property type="match status" value="1"/>
</dbReference>